<dbReference type="GO" id="GO:0009626">
    <property type="term" value="P:plant-type hypersensitive response"/>
    <property type="evidence" value="ECO:0007669"/>
    <property type="project" value="TreeGrafter"/>
</dbReference>
<reference evidence="1" key="1">
    <citation type="submission" date="2015-06" db="UniProtKB">
        <authorList>
            <consortium name="EnsemblPlants"/>
        </authorList>
    </citation>
    <scope>IDENTIFICATION</scope>
</reference>
<name>N1QQ68_AEGTA</name>
<accession>N1QQ68</accession>
<dbReference type="GO" id="GO:0005886">
    <property type="term" value="C:plasma membrane"/>
    <property type="evidence" value="ECO:0007669"/>
    <property type="project" value="TreeGrafter"/>
</dbReference>
<organism evidence="1">
    <name type="scientific">Aegilops tauschii</name>
    <name type="common">Tausch's goatgrass</name>
    <name type="synonym">Aegilops squarrosa</name>
    <dbReference type="NCBI Taxonomy" id="37682"/>
    <lineage>
        <taxon>Eukaryota</taxon>
        <taxon>Viridiplantae</taxon>
        <taxon>Streptophyta</taxon>
        <taxon>Embryophyta</taxon>
        <taxon>Tracheophyta</taxon>
        <taxon>Spermatophyta</taxon>
        <taxon>Magnoliopsida</taxon>
        <taxon>Liliopsida</taxon>
        <taxon>Poales</taxon>
        <taxon>Poaceae</taxon>
        <taxon>BOP clade</taxon>
        <taxon>Pooideae</taxon>
        <taxon>Triticodae</taxon>
        <taxon>Triticeae</taxon>
        <taxon>Triticinae</taxon>
        <taxon>Aegilops</taxon>
    </lineage>
</organism>
<dbReference type="PANTHER" id="PTHR33199:SF15">
    <property type="entry name" value="MACPF DOMAIN-CONTAINING PROTEIN CAD1-LIKE"/>
    <property type="match status" value="1"/>
</dbReference>
<evidence type="ECO:0000313" key="1">
    <source>
        <dbReference type="EnsemblPlants" id="EMT01066"/>
    </source>
</evidence>
<dbReference type="PANTHER" id="PTHR33199">
    <property type="entry name" value="MACPF DOMAIN-CONTAINING PROTEIN CAD1"/>
    <property type="match status" value="1"/>
</dbReference>
<dbReference type="EnsemblPlants" id="EMT01066">
    <property type="protein sequence ID" value="EMT01066"/>
    <property type="gene ID" value="F775_05906"/>
</dbReference>
<proteinExistence type="predicted"/>
<sequence length="120" mass="12759">MEEEGAPALRVIRSSIDALGRGFDATHDTRLLYCKGSRLVDVDDGELSSRDLVMPDGLTVPGVPKDVDCSGESGVGVPETAGPCAFHECQDITGCTHMLCRSTTVQAVPIPVLNYRILVS</sequence>
<protein>
    <submittedName>
        <fullName evidence="1">Uncharacterized protein</fullName>
    </submittedName>
</protein>
<dbReference type="GO" id="GO:2000031">
    <property type="term" value="P:regulation of salicylic acid mediated signaling pathway"/>
    <property type="evidence" value="ECO:0007669"/>
    <property type="project" value="InterPro"/>
</dbReference>
<dbReference type="AlphaFoldDB" id="N1QQ68"/>
<dbReference type="InterPro" id="IPR044663">
    <property type="entry name" value="CAD1/NSL1-like"/>
</dbReference>